<dbReference type="AlphaFoldDB" id="A0A915JIG8"/>
<protein>
    <submittedName>
        <fullName evidence="2">Uncharacterized protein</fullName>
    </submittedName>
</protein>
<organism evidence="1 2">
    <name type="scientific">Romanomermis culicivorax</name>
    <name type="common">Nematode worm</name>
    <dbReference type="NCBI Taxonomy" id="13658"/>
    <lineage>
        <taxon>Eukaryota</taxon>
        <taxon>Metazoa</taxon>
        <taxon>Ecdysozoa</taxon>
        <taxon>Nematoda</taxon>
        <taxon>Enoplea</taxon>
        <taxon>Dorylaimia</taxon>
        <taxon>Mermithida</taxon>
        <taxon>Mermithoidea</taxon>
        <taxon>Mermithidae</taxon>
        <taxon>Romanomermis</taxon>
    </lineage>
</organism>
<sequence length="141" mass="15390">MAPADRTTSFSLLTVYLSPLVHKNSTPSAFGCDDVEFRIKIFVTWASVTTCKFWRDIDGRRNALAPLCRTPSCEANRGKPRPPFSVPVSCRSVEHFGADVKFRSTVLAEATSAQTVLAPAVLAPKLQFVVVHQDSALGSNH</sequence>
<evidence type="ECO:0000313" key="1">
    <source>
        <dbReference type="Proteomes" id="UP000887565"/>
    </source>
</evidence>
<proteinExistence type="predicted"/>
<name>A0A915JIG8_ROMCU</name>
<dbReference type="Proteomes" id="UP000887565">
    <property type="component" value="Unplaced"/>
</dbReference>
<accession>A0A915JIG8</accession>
<evidence type="ECO:0000313" key="2">
    <source>
        <dbReference type="WBParaSite" id="nRc.2.0.1.t25882-RA"/>
    </source>
</evidence>
<dbReference type="WBParaSite" id="nRc.2.0.1.t25882-RA">
    <property type="protein sequence ID" value="nRc.2.0.1.t25882-RA"/>
    <property type="gene ID" value="nRc.2.0.1.g25882"/>
</dbReference>
<keyword evidence="1" id="KW-1185">Reference proteome</keyword>
<reference evidence="2" key="1">
    <citation type="submission" date="2022-11" db="UniProtKB">
        <authorList>
            <consortium name="WormBaseParasite"/>
        </authorList>
    </citation>
    <scope>IDENTIFICATION</scope>
</reference>